<feature type="non-terminal residue" evidence="2">
    <location>
        <position position="191"/>
    </location>
</feature>
<proteinExistence type="predicted"/>
<dbReference type="AlphaFoldDB" id="A0AAD7D405"/>
<evidence type="ECO:0000313" key="2">
    <source>
        <dbReference type="EMBL" id="KAJ7677642.1"/>
    </source>
</evidence>
<feature type="domain" description="CxC2-like cysteine cluster KDZ transposase-associated" evidence="1">
    <location>
        <begin position="77"/>
        <end position="186"/>
    </location>
</feature>
<sequence>WLNELLRGEGRGDHAAHPLCICGHPHCNKGRAELRCKDCTGCEGFSAECIVREHERNPLHRVERWNWDLGCFDDVSLRALGLRVYLGRELHPDRICPHPKRAPGKKFVVMDSNGLHDVDLYYCDCGKGQSFPVQLFRMKWLPSTGRLPRTAATFNVMRRYHLLSLESKCSMGEFYKSLVRLTNNTGEPPAV</sequence>
<evidence type="ECO:0000313" key="3">
    <source>
        <dbReference type="Proteomes" id="UP001221757"/>
    </source>
</evidence>
<dbReference type="EMBL" id="JARKIE010000136">
    <property type="protein sequence ID" value="KAJ7677642.1"/>
    <property type="molecule type" value="Genomic_DNA"/>
</dbReference>
<name>A0AAD7D405_MYCRO</name>
<keyword evidence="3" id="KW-1185">Reference proteome</keyword>
<feature type="non-terminal residue" evidence="2">
    <location>
        <position position="1"/>
    </location>
</feature>
<comment type="caution">
    <text evidence="2">The sequence shown here is derived from an EMBL/GenBank/DDBJ whole genome shotgun (WGS) entry which is preliminary data.</text>
</comment>
<protein>
    <recommendedName>
        <fullName evidence="1">CxC2-like cysteine cluster KDZ transposase-associated domain-containing protein</fullName>
    </recommendedName>
</protein>
<accession>A0AAD7D405</accession>
<dbReference type="Proteomes" id="UP001221757">
    <property type="component" value="Unassembled WGS sequence"/>
</dbReference>
<dbReference type="InterPro" id="IPR041457">
    <property type="entry name" value="CxC2_KDZ-assoc"/>
</dbReference>
<evidence type="ECO:0000259" key="1">
    <source>
        <dbReference type="Pfam" id="PF18803"/>
    </source>
</evidence>
<reference evidence="2" key="1">
    <citation type="submission" date="2023-03" db="EMBL/GenBank/DDBJ databases">
        <title>Massive genome expansion in bonnet fungi (Mycena s.s.) driven by repeated elements and novel gene families across ecological guilds.</title>
        <authorList>
            <consortium name="Lawrence Berkeley National Laboratory"/>
            <person name="Harder C.B."/>
            <person name="Miyauchi S."/>
            <person name="Viragh M."/>
            <person name="Kuo A."/>
            <person name="Thoen E."/>
            <person name="Andreopoulos B."/>
            <person name="Lu D."/>
            <person name="Skrede I."/>
            <person name="Drula E."/>
            <person name="Henrissat B."/>
            <person name="Morin E."/>
            <person name="Kohler A."/>
            <person name="Barry K."/>
            <person name="LaButti K."/>
            <person name="Morin E."/>
            <person name="Salamov A."/>
            <person name="Lipzen A."/>
            <person name="Mereny Z."/>
            <person name="Hegedus B."/>
            <person name="Baldrian P."/>
            <person name="Stursova M."/>
            <person name="Weitz H."/>
            <person name="Taylor A."/>
            <person name="Grigoriev I.V."/>
            <person name="Nagy L.G."/>
            <person name="Martin F."/>
            <person name="Kauserud H."/>
        </authorList>
    </citation>
    <scope>NUCLEOTIDE SEQUENCE</scope>
    <source>
        <strain evidence="2">CBHHK067</strain>
    </source>
</reference>
<organism evidence="2 3">
    <name type="scientific">Mycena rosella</name>
    <name type="common">Pink bonnet</name>
    <name type="synonym">Agaricus rosellus</name>
    <dbReference type="NCBI Taxonomy" id="1033263"/>
    <lineage>
        <taxon>Eukaryota</taxon>
        <taxon>Fungi</taxon>
        <taxon>Dikarya</taxon>
        <taxon>Basidiomycota</taxon>
        <taxon>Agaricomycotina</taxon>
        <taxon>Agaricomycetes</taxon>
        <taxon>Agaricomycetidae</taxon>
        <taxon>Agaricales</taxon>
        <taxon>Marasmiineae</taxon>
        <taxon>Mycenaceae</taxon>
        <taxon>Mycena</taxon>
    </lineage>
</organism>
<gene>
    <name evidence="2" type="ORF">B0H17DRAFT_892319</name>
</gene>
<dbReference type="Pfam" id="PF18803">
    <property type="entry name" value="CxC2"/>
    <property type="match status" value="1"/>
</dbReference>